<protein>
    <submittedName>
        <fullName evidence="1">Uncharacterized protein</fullName>
    </submittedName>
</protein>
<proteinExistence type="predicted"/>
<dbReference type="EMBL" id="CM056743">
    <property type="protein sequence ID" value="KAJ8674317.1"/>
    <property type="molecule type" value="Genomic_DNA"/>
</dbReference>
<name>A0ACC2NT75_9HYME</name>
<organism evidence="1 2">
    <name type="scientific">Eretmocerus hayati</name>
    <dbReference type="NCBI Taxonomy" id="131215"/>
    <lineage>
        <taxon>Eukaryota</taxon>
        <taxon>Metazoa</taxon>
        <taxon>Ecdysozoa</taxon>
        <taxon>Arthropoda</taxon>
        <taxon>Hexapoda</taxon>
        <taxon>Insecta</taxon>
        <taxon>Pterygota</taxon>
        <taxon>Neoptera</taxon>
        <taxon>Endopterygota</taxon>
        <taxon>Hymenoptera</taxon>
        <taxon>Apocrita</taxon>
        <taxon>Proctotrupomorpha</taxon>
        <taxon>Chalcidoidea</taxon>
        <taxon>Aphelinidae</taxon>
        <taxon>Aphelininae</taxon>
        <taxon>Eretmocerus</taxon>
    </lineage>
</organism>
<reference evidence="1" key="1">
    <citation type="submission" date="2023-04" db="EMBL/GenBank/DDBJ databases">
        <title>A chromosome-level genome assembly of the parasitoid wasp Eretmocerus hayati.</title>
        <authorList>
            <person name="Zhong Y."/>
            <person name="Liu S."/>
            <person name="Liu Y."/>
        </authorList>
    </citation>
    <scope>NUCLEOTIDE SEQUENCE</scope>
    <source>
        <strain evidence="1">ZJU_SS_LIU_2023</strain>
    </source>
</reference>
<comment type="caution">
    <text evidence="1">The sequence shown here is derived from an EMBL/GenBank/DDBJ whole genome shotgun (WGS) entry which is preliminary data.</text>
</comment>
<keyword evidence="2" id="KW-1185">Reference proteome</keyword>
<accession>A0ACC2NT75</accession>
<evidence type="ECO:0000313" key="1">
    <source>
        <dbReference type="EMBL" id="KAJ8674317.1"/>
    </source>
</evidence>
<sequence length="873" mass="97940">MPEAKKKRSRAEMEASLETNIISGYRIVDLCELGRNLKCLSCKTILSLLNIVSEQILGLHSILSVKCHECGTLSPVPTGKTDGRLAHINKTIVLGSIHSGAGCVTINKILACADIPGLSAPTFKRYERTVGIVIEECARESCLRAAQEERRLTIENISKLRLELPNEMADVLFPKWSVVIEALIIVMDACKGSNIHKELVKILCWLICAVIKILASYDMGWSRRGNGRSYNSMNGYATLIGYCTQKILDYTTRNRKCKACSMGSSKENHDCRHNYTGSAKGMEADAGVELVLHSKVLQEAKLEIGVLIGDEDATTMSAIYKSDPSVNIFKLADKNHLIKNFGKELYELAKIHKELNRKGVIDHIKKCFTYAVAQNKGKTIELAQTLRTIPDHLFNRHEKCAEWCRTGDSVPHSVNLCDPVLYDKLSVNFEKYAQNSQKFAVAASSQSNESTNNIIAHKAAKNKCLSQSEACDYRVASSVCTKNDGDRYVLAVKEKLGLPPGKYTAQYFTQLDMIRKKRAEKSVLVSSKRQRLKLKAAKELSRKKNENKEGLKYQSNCAMQIKPVPRPVLKPVVNYSNIGGSGVPGDSALIDRIVYFDLELGDLYPDAALLQIAAKSVSHEFNVYITPTKAISSAASDVNSLRYISGNLYFRDKIVTAFSLVDALKKFHDFLKPNCILVAHNAPFDVPRLIRALIECNMEENFCKVSAVSDTLAIFRKILPDRKKGGLLKLSKLSEDFLDNVDGEKFHDALYDVKMLEKLVKLFKIEDALLKHSSTFQQCIENYRENEQVNSNLVFLKPLKTVLHRDTLRKIAKKRVTFDSLKSIYTNKGKKSLEDYLSERDENRHPRITQDKRTISKIVCCVEQHIASNHCDI</sequence>
<evidence type="ECO:0000313" key="2">
    <source>
        <dbReference type="Proteomes" id="UP001239111"/>
    </source>
</evidence>
<dbReference type="Proteomes" id="UP001239111">
    <property type="component" value="Chromosome 3"/>
</dbReference>
<gene>
    <name evidence="1" type="ORF">QAD02_005579</name>
</gene>